<dbReference type="InterPro" id="IPR035979">
    <property type="entry name" value="RBD_domain_sf"/>
</dbReference>
<gene>
    <name evidence="4" type="ORF">EYC84_008172</name>
</gene>
<dbReference type="InterPro" id="IPR012677">
    <property type="entry name" value="Nucleotide-bd_a/b_plait_sf"/>
</dbReference>
<dbReference type="PANTHER" id="PTHR15481:SF0">
    <property type="entry name" value="LD23870P-RELATED"/>
    <property type="match status" value="1"/>
</dbReference>
<dbReference type="SUPFAM" id="SSF54928">
    <property type="entry name" value="RNA-binding domain, RBD"/>
    <property type="match status" value="1"/>
</dbReference>
<dbReference type="PANTHER" id="PTHR15481">
    <property type="entry name" value="RIBONUCLEIC ACID BINDING PROTEIN S1"/>
    <property type="match status" value="1"/>
</dbReference>
<evidence type="ECO:0000256" key="1">
    <source>
        <dbReference type="ARBA" id="ARBA00022884"/>
    </source>
</evidence>
<proteinExistence type="predicted"/>
<dbReference type="GO" id="GO:0005737">
    <property type="term" value="C:cytoplasm"/>
    <property type="evidence" value="ECO:0007669"/>
    <property type="project" value="TreeGrafter"/>
</dbReference>
<feature type="domain" description="RRM" evidence="3">
    <location>
        <begin position="69"/>
        <end position="159"/>
    </location>
</feature>
<dbReference type="GO" id="GO:0061574">
    <property type="term" value="C:ASAP complex"/>
    <property type="evidence" value="ECO:0007669"/>
    <property type="project" value="TreeGrafter"/>
</dbReference>
<reference evidence="4 5" key="1">
    <citation type="submission" date="2019-06" db="EMBL/GenBank/DDBJ databases">
        <title>Genome Sequence of the Brown Rot Fungal Pathogen Monilinia fructicola.</title>
        <authorList>
            <person name="De Miccolis Angelini R.M."/>
            <person name="Landi L."/>
            <person name="Abate D."/>
            <person name="Pollastro S."/>
            <person name="Romanazzi G."/>
            <person name="Faretra F."/>
        </authorList>
    </citation>
    <scope>NUCLEOTIDE SEQUENCE [LARGE SCALE GENOMIC DNA]</scope>
    <source>
        <strain evidence="4 5">Mfrc123</strain>
    </source>
</reference>
<keyword evidence="1 2" id="KW-0694">RNA-binding</keyword>
<accession>A0A5M9JGB3</accession>
<dbReference type="Pfam" id="PF00076">
    <property type="entry name" value="RRM_1"/>
    <property type="match status" value="1"/>
</dbReference>
<dbReference type="GO" id="GO:0005654">
    <property type="term" value="C:nucleoplasm"/>
    <property type="evidence" value="ECO:0007669"/>
    <property type="project" value="TreeGrafter"/>
</dbReference>
<dbReference type="SMART" id="SM00360">
    <property type="entry name" value="RRM"/>
    <property type="match status" value="1"/>
</dbReference>
<dbReference type="EMBL" id="VICG01000010">
    <property type="protein sequence ID" value="KAA8567700.1"/>
    <property type="molecule type" value="Genomic_DNA"/>
</dbReference>
<sequence>MPSRTPLARTPRSLPRTLPFKNTIFQRISLHSFAQPLAAPFDFLPALDRDRDLESEVGVGAEEAQLVLREMEVADIGCEEYQGGDRKTHQNVTEDHLREIFGTYGEIKDLDVPMNRSFNTNRGTAYILYVSAASAESAIAHMHESQLDGAIINVSIVLPRRKFSPQPPWPAVESILTQEFHLVVVGVHAVVSTLEVVVEWEVEDCWIGKEREVAILIDLAREIERDREAHGDIGREAGA</sequence>
<dbReference type="AlphaFoldDB" id="A0A5M9JGB3"/>
<evidence type="ECO:0000259" key="3">
    <source>
        <dbReference type="PROSITE" id="PS50102"/>
    </source>
</evidence>
<evidence type="ECO:0000313" key="5">
    <source>
        <dbReference type="Proteomes" id="UP000322873"/>
    </source>
</evidence>
<organism evidence="4 5">
    <name type="scientific">Monilinia fructicola</name>
    <name type="common">Brown rot fungus</name>
    <name type="synonym">Ciboria fructicola</name>
    <dbReference type="NCBI Taxonomy" id="38448"/>
    <lineage>
        <taxon>Eukaryota</taxon>
        <taxon>Fungi</taxon>
        <taxon>Dikarya</taxon>
        <taxon>Ascomycota</taxon>
        <taxon>Pezizomycotina</taxon>
        <taxon>Leotiomycetes</taxon>
        <taxon>Helotiales</taxon>
        <taxon>Sclerotiniaceae</taxon>
        <taxon>Monilinia</taxon>
    </lineage>
</organism>
<dbReference type="Proteomes" id="UP000322873">
    <property type="component" value="Unassembled WGS sequence"/>
</dbReference>
<dbReference type="PROSITE" id="PS50102">
    <property type="entry name" value="RRM"/>
    <property type="match status" value="1"/>
</dbReference>
<evidence type="ECO:0000313" key="4">
    <source>
        <dbReference type="EMBL" id="KAA8567700.1"/>
    </source>
</evidence>
<comment type="caution">
    <text evidence="4">The sequence shown here is derived from an EMBL/GenBank/DDBJ whole genome shotgun (WGS) entry which is preliminary data.</text>
</comment>
<dbReference type="GO" id="GO:0000398">
    <property type="term" value="P:mRNA splicing, via spliceosome"/>
    <property type="evidence" value="ECO:0007669"/>
    <property type="project" value="TreeGrafter"/>
</dbReference>
<dbReference type="VEuPathDB" id="FungiDB:MFRU_010g01700"/>
<keyword evidence="5" id="KW-1185">Reference proteome</keyword>
<dbReference type="Gene3D" id="3.30.70.330">
    <property type="match status" value="1"/>
</dbReference>
<dbReference type="InterPro" id="IPR000504">
    <property type="entry name" value="RRM_dom"/>
</dbReference>
<evidence type="ECO:0000256" key="2">
    <source>
        <dbReference type="PROSITE-ProRule" id="PRU00176"/>
    </source>
</evidence>
<name>A0A5M9JGB3_MONFR</name>
<dbReference type="GO" id="GO:0003723">
    <property type="term" value="F:RNA binding"/>
    <property type="evidence" value="ECO:0007669"/>
    <property type="project" value="UniProtKB-UniRule"/>
</dbReference>
<protein>
    <recommendedName>
        <fullName evidence="3">RRM domain-containing protein</fullName>
    </recommendedName>
</protein>